<feature type="transmembrane region" description="Helical" evidence="1">
    <location>
        <begin position="12"/>
        <end position="29"/>
    </location>
</feature>
<name>A0A916RJT5_9BACT</name>
<accession>A0A916RJT5</accession>
<reference evidence="2" key="1">
    <citation type="journal article" date="2014" name="Int. J. Syst. Evol. Microbiol.">
        <title>Complete genome sequence of Corynebacterium casei LMG S-19264T (=DSM 44701T), isolated from a smear-ripened cheese.</title>
        <authorList>
            <consortium name="US DOE Joint Genome Institute (JGI-PGF)"/>
            <person name="Walter F."/>
            <person name="Albersmeier A."/>
            <person name="Kalinowski J."/>
            <person name="Ruckert C."/>
        </authorList>
    </citation>
    <scope>NUCLEOTIDE SEQUENCE</scope>
    <source>
        <strain evidence="2">CGMCC 1.15447</strain>
    </source>
</reference>
<dbReference type="AlphaFoldDB" id="A0A916RJT5"/>
<dbReference type="Pfam" id="PF14023">
    <property type="entry name" value="Bestrophin-like"/>
    <property type="match status" value="1"/>
</dbReference>
<dbReference type="RefSeq" id="WP_188757902.1">
    <property type="nucleotide sequence ID" value="NZ_BMJB01000001.1"/>
</dbReference>
<keyword evidence="1" id="KW-1133">Transmembrane helix</keyword>
<feature type="transmembrane region" description="Helical" evidence="1">
    <location>
        <begin position="180"/>
        <end position="199"/>
    </location>
</feature>
<feature type="transmembrane region" description="Helical" evidence="1">
    <location>
        <begin position="41"/>
        <end position="64"/>
    </location>
</feature>
<evidence type="ECO:0000313" key="3">
    <source>
        <dbReference type="Proteomes" id="UP000648801"/>
    </source>
</evidence>
<evidence type="ECO:0000313" key="2">
    <source>
        <dbReference type="EMBL" id="GGA58100.1"/>
    </source>
</evidence>
<evidence type="ECO:0000256" key="1">
    <source>
        <dbReference type="SAM" id="Phobius"/>
    </source>
</evidence>
<keyword evidence="1" id="KW-0812">Transmembrane</keyword>
<evidence type="ECO:0008006" key="4">
    <source>
        <dbReference type="Google" id="ProtNLM"/>
    </source>
</evidence>
<organism evidence="2 3">
    <name type="scientific">Edaphobacter acidisoli</name>
    <dbReference type="NCBI Taxonomy" id="2040573"/>
    <lineage>
        <taxon>Bacteria</taxon>
        <taxon>Pseudomonadati</taxon>
        <taxon>Acidobacteriota</taxon>
        <taxon>Terriglobia</taxon>
        <taxon>Terriglobales</taxon>
        <taxon>Acidobacteriaceae</taxon>
        <taxon>Edaphobacter</taxon>
    </lineage>
</organism>
<comment type="caution">
    <text evidence="2">The sequence shown here is derived from an EMBL/GenBank/DDBJ whole genome shotgun (WGS) entry which is preliminary data.</text>
</comment>
<gene>
    <name evidence="2" type="ORF">GCM10011507_06830</name>
</gene>
<dbReference type="InterPro" id="IPR025333">
    <property type="entry name" value="DUF4239"/>
</dbReference>
<feature type="transmembrane region" description="Helical" evidence="1">
    <location>
        <begin position="211"/>
        <end position="228"/>
    </location>
</feature>
<keyword evidence="3" id="KW-1185">Reference proteome</keyword>
<dbReference type="EMBL" id="BMJB01000001">
    <property type="protein sequence ID" value="GGA58100.1"/>
    <property type="molecule type" value="Genomic_DNA"/>
</dbReference>
<protein>
    <recommendedName>
        <fullName evidence="4">DUF4239 domain-containing protein</fullName>
    </recommendedName>
</protein>
<sequence>MLSTFEDVVLVIVIVACSLLLMFALNLFWPSKRRKLHNDLIGWHLGVLGTTYAVIIGFMLYTVWTNYGVATVNVEQEANALVNLHRLARGIPEPQRSQLRAEAQSYATAVVQQEWPAMDRAEISPASAHISREMWRTLMSIESPDWTEITNEDHALYEMSTLTEHRQIRQLQITEKLPGILWWVLDLGAALTIFSACLFGQENTLLHSIQVFALSLLIATALVAIADIDRPFQGGVHVDDTAFQRALINMQSE</sequence>
<reference evidence="2" key="2">
    <citation type="submission" date="2020-09" db="EMBL/GenBank/DDBJ databases">
        <authorList>
            <person name="Sun Q."/>
            <person name="Zhou Y."/>
        </authorList>
    </citation>
    <scope>NUCLEOTIDE SEQUENCE</scope>
    <source>
        <strain evidence="2">CGMCC 1.15447</strain>
    </source>
</reference>
<keyword evidence="1" id="KW-0472">Membrane</keyword>
<dbReference type="Proteomes" id="UP000648801">
    <property type="component" value="Unassembled WGS sequence"/>
</dbReference>
<proteinExistence type="predicted"/>